<gene>
    <name evidence="2" type="ORF">DDT42_01455</name>
</gene>
<sequence>MKNNTADPIIRELSGALKKELGYKIKDIILFGSRARGDASPESDYDILVLVDKETKEAADRIFNIACEIGWKYNVVITTFVHDKSYYEDKKYEPLFMNIRKEGVHV</sequence>
<proteinExistence type="predicted"/>
<feature type="domain" description="Polymerase nucleotidyl transferase" evidence="1">
    <location>
        <begin position="10"/>
        <end position="76"/>
    </location>
</feature>
<dbReference type="PANTHER" id="PTHR33933:SF1">
    <property type="entry name" value="PROTEIN ADENYLYLTRANSFERASE MNTA-RELATED"/>
    <property type="match status" value="1"/>
</dbReference>
<name>A0A9E2BIP2_PSYF1</name>
<dbReference type="Proteomes" id="UP000811545">
    <property type="component" value="Unassembled WGS sequence"/>
</dbReference>
<reference evidence="2 3" key="1">
    <citation type="journal article" date="2021" name="bioRxiv">
        <title>Unique metabolic strategies in Hadean analogues reveal hints for primordial physiology.</title>
        <authorList>
            <person name="Nobu M.K."/>
            <person name="Nakai R."/>
            <person name="Tamazawa S."/>
            <person name="Mori H."/>
            <person name="Toyoda A."/>
            <person name="Ijiri A."/>
            <person name="Suzuki S."/>
            <person name="Kurokawa K."/>
            <person name="Kamagata Y."/>
            <person name="Tamaki H."/>
        </authorList>
    </citation>
    <scope>NUCLEOTIDE SEQUENCE [LARGE SCALE GENOMIC DNA]</scope>
    <source>
        <strain evidence="2">BS525</strain>
    </source>
</reference>
<evidence type="ECO:0000259" key="1">
    <source>
        <dbReference type="Pfam" id="PF01909"/>
    </source>
</evidence>
<dbReference type="CDD" id="cd05403">
    <property type="entry name" value="NT_KNTase_like"/>
    <property type="match status" value="1"/>
</dbReference>
<comment type="caution">
    <text evidence="2">The sequence shown here is derived from an EMBL/GenBank/DDBJ whole genome shotgun (WGS) entry which is preliminary data.</text>
</comment>
<dbReference type="InterPro" id="IPR052548">
    <property type="entry name" value="Type_VII_TA_antitoxin"/>
</dbReference>
<dbReference type="EMBL" id="QLTW01000121">
    <property type="protein sequence ID" value="MBT9145582.1"/>
    <property type="molecule type" value="Genomic_DNA"/>
</dbReference>
<evidence type="ECO:0000313" key="3">
    <source>
        <dbReference type="Proteomes" id="UP000811545"/>
    </source>
</evidence>
<dbReference type="InterPro" id="IPR002934">
    <property type="entry name" value="Polymerase_NTP_transf_dom"/>
</dbReference>
<organism evidence="2 3">
    <name type="scientific">Psychracetigena formicireducens</name>
    <dbReference type="NCBI Taxonomy" id="2986056"/>
    <lineage>
        <taxon>Bacteria</taxon>
        <taxon>Bacillati</taxon>
        <taxon>Candidatus Lithacetigenota</taxon>
        <taxon>Candidatus Psychracetigena</taxon>
    </lineage>
</organism>
<dbReference type="AlphaFoldDB" id="A0A9E2BIP2"/>
<protein>
    <recommendedName>
        <fullName evidence="1">Polymerase nucleotidyl transferase domain-containing protein</fullName>
    </recommendedName>
</protein>
<dbReference type="Gene3D" id="3.30.460.10">
    <property type="entry name" value="Beta Polymerase, domain 2"/>
    <property type="match status" value="1"/>
</dbReference>
<accession>A0A9E2BIP2</accession>
<dbReference type="SUPFAM" id="SSF81301">
    <property type="entry name" value="Nucleotidyltransferase"/>
    <property type="match status" value="1"/>
</dbReference>
<evidence type="ECO:0000313" key="2">
    <source>
        <dbReference type="EMBL" id="MBT9145582.1"/>
    </source>
</evidence>
<dbReference type="GO" id="GO:0016779">
    <property type="term" value="F:nucleotidyltransferase activity"/>
    <property type="evidence" value="ECO:0007669"/>
    <property type="project" value="InterPro"/>
</dbReference>
<dbReference type="InterPro" id="IPR043519">
    <property type="entry name" value="NT_sf"/>
</dbReference>
<dbReference type="Pfam" id="PF01909">
    <property type="entry name" value="NTP_transf_2"/>
    <property type="match status" value="1"/>
</dbReference>
<dbReference type="PANTHER" id="PTHR33933">
    <property type="entry name" value="NUCLEOTIDYLTRANSFERASE"/>
    <property type="match status" value="1"/>
</dbReference>